<accession>A0A832A0Z1</accession>
<dbReference type="AlphaFoldDB" id="A0A832A0Z1"/>
<dbReference type="Gene3D" id="3.40.50.300">
    <property type="entry name" value="P-loop containing nucleotide triphosphate hydrolases"/>
    <property type="match status" value="1"/>
</dbReference>
<dbReference type="InterPro" id="IPR027417">
    <property type="entry name" value="P-loop_NTPase"/>
</dbReference>
<keyword evidence="1" id="KW-0808">Transferase</keyword>
<dbReference type="PANTHER" id="PTHR36451:SF1">
    <property type="entry name" value="OMEGA-HYDROXY-BETA-DIHYDROMENAQUINONE-9 SULFOTRANSFERASE STF3"/>
    <property type="match status" value="1"/>
</dbReference>
<organism evidence="1">
    <name type="scientific">Desulfacinum infernum</name>
    <dbReference type="NCBI Taxonomy" id="35837"/>
    <lineage>
        <taxon>Bacteria</taxon>
        <taxon>Pseudomonadati</taxon>
        <taxon>Thermodesulfobacteriota</taxon>
        <taxon>Syntrophobacteria</taxon>
        <taxon>Syntrophobacterales</taxon>
        <taxon>Syntrophobacteraceae</taxon>
        <taxon>Desulfacinum</taxon>
    </lineage>
</organism>
<name>A0A832A0Z1_9BACT</name>
<dbReference type="PANTHER" id="PTHR36451">
    <property type="entry name" value="PAPS-DEPENDENT SULFOTRANSFERASE STF3"/>
    <property type="match status" value="1"/>
</dbReference>
<dbReference type="EMBL" id="DSTK01000040">
    <property type="protein sequence ID" value="HFK98552.1"/>
    <property type="molecule type" value="Genomic_DNA"/>
</dbReference>
<comment type="caution">
    <text evidence="1">The sequence shown here is derived from an EMBL/GenBank/DDBJ whole genome shotgun (WGS) entry which is preliminary data.</text>
</comment>
<dbReference type="Pfam" id="PF13469">
    <property type="entry name" value="Sulfotransfer_3"/>
    <property type="match status" value="1"/>
</dbReference>
<dbReference type="GO" id="GO:0016740">
    <property type="term" value="F:transferase activity"/>
    <property type="evidence" value="ECO:0007669"/>
    <property type="project" value="UniProtKB-KW"/>
</dbReference>
<evidence type="ECO:0000313" key="1">
    <source>
        <dbReference type="EMBL" id="HFK98552.1"/>
    </source>
</evidence>
<proteinExistence type="predicted"/>
<protein>
    <submittedName>
        <fullName evidence="1">Sulfotransferase</fullName>
    </submittedName>
</protein>
<gene>
    <name evidence="1" type="ORF">ENS06_14660</name>
</gene>
<dbReference type="SUPFAM" id="SSF52540">
    <property type="entry name" value="P-loop containing nucleoside triphosphate hydrolases"/>
    <property type="match status" value="1"/>
</dbReference>
<reference evidence="1" key="1">
    <citation type="journal article" date="2020" name="mSystems">
        <title>Genome- and Community-Level Interaction Insights into Carbon Utilization and Element Cycling Functions of Hydrothermarchaeota in Hydrothermal Sediment.</title>
        <authorList>
            <person name="Zhou Z."/>
            <person name="Liu Y."/>
            <person name="Xu W."/>
            <person name="Pan J."/>
            <person name="Luo Z.H."/>
            <person name="Li M."/>
        </authorList>
    </citation>
    <scope>NUCLEOTIDE SEQUENCE [LARGE SCALE GENOMIC DNA]</scope>
    <source>
        <strain evidence="1">SpSt-456</strain>
    </source>
</reference>
<dbReference type="InterPro" id="IPR052736">
    <property type="entry name" value="Stf3_sulfotransferase"/>
</dbReference>
<sequence length="366" mass="44057">MNMLRFWWIMYLKVLRATRETFGLGKPFWRLLFGKPMMLVLDRACWALDRWIYPTLDGYKIEKPLFIIGPPRCGSTFLHRFLNEGGEFVCFRFWEIVFPALTARKLVGTFVRKRMARGKDVVIPEEAGHEQRLGSIEEEELLFYKYLNTQFVYVYTPLAFSEENWDAVVFGDDQPSDLILEWMEYLKACWQRQMLWTGKRRIIANMNYSGLRLKRLLEHFPDARVVFLDRSPLETIPSHLTLDRKVLELLWGKKISREKIARYLEKRYRYDIAYYRYVRRLEKEGFFESSRVLRVPYEELKRDFARVVQSIFVFGELRMSEAMERRVWEQSQKQRNYRPRHQNLTLEDFGLSAKEVLKAIEEAQES</sequence>